<proteinExistence type="predicted"/>
<keyword evidence="2" id="KW-1185">Reference proteome</keyword>
<comment type="caution">
    <text evidence="1">The sequence shown here is derived from an EMBL/GenBank/DDBJ whole genome shotgun (WGS) entry which is preliminary data.</text>
</comment>
<dbReference type="Proteomes" id="UP001152795">
    <property type="component" value="Unassembled WGS sequence"/>
</dbReference>
<reference evidence="1" key="1">
    <citation type="submission" date="2020-04" db="EMBL/GenBank/DDBJ databases">
        <authorList>
            <person name="Alioto T."/>
            <person name="Alioto T."/>
            <person name="Gomez Garrido J."/>
        </authorList>
    </citation>
    <scope>NUCLEOTIDE SEQUENCE</scope>
    <source>
        <strain evidence="1">A484AB</strain>
    </source>
</reference>
<gene>
    <name evidence="1" type="ORF">PACLA_8A015906</name>
</gene>
<organism evidence="1 2">
    <name type="scientific">Paramuricea clavata</name>
    <name type="common">Red gorgonian</name>
    <name type="synonym">Violescent sea-whip</name>
    <dbReference type="NCBI Taxonomy" id="317549"/>
    <lineage>
        <taxon>Eukaryota</taxon>
        <taxon>Metazoa</taxon>
        <taxon>Cnidaria</taxon>
        <taxon>Anthozoa</taxon>
        <taxon>Octocorallia</taxon>
        <taxon>Malacalcyonacea</taxon>
        <taxon>Plexauridae</taxon>
        <taxon>Paramuricea</taxon>
    </lineage>
</organism>
<sequence>MFSRNLEELRNKIDKDELLEGKFTFTGVTHQEEKNNAIEDVVLFDDEHGENSNRKVVKKQVTRAEECKVRDICTGYTAKTPSSSNEVEEWKSAFRYQIAVVRMGKVGKASGMRSEYLTCWNK</sequence>
<dbReference type="EMBL" id="CACRXK020003968">
    <property type="protein sequence ID" value="CAB4000959.1"/>
    <property type="molecule type" value="Genomic_DNA"/>
</dbReference>
<dbReference type="AlphaFoldDB" id="A0A6S7H9J4"/>
<evidence type="ECO:0000313" key="2">
    <source>
        <dbReference type="Proteomes" id="UP001152795"/>
    </source>
</evidence>
<evidence type="ECO:0000313" key="1">
    <source>
        <dbReference type="EMBL" id="CAB4000959.1"/>
    </source>
</evidence>
<name>A0A6S7H9J4_PARCT</name>
<protein>
    <submittedName>
        <fullName evidence="1">Uncharacterized protein</fullName>
    </submittedName>
</protein>
<accession>A0A6S7H9J4</accession>